<reference evidence="4" key="1">
    <citation type="submission" date="2021-07" db="EMBL/GenBank/DDBJ databases">
        <authorList>
            <person name="Catto M.A."/>
            <person name="Jacobson A."/>
            <person name="Kennedy G."/>
            <person name="Labadie P."/>
            <person name="Hunt B.G."/>
            <person name="Srinivasan R."/>
        </authorList>
    </citation>
    <scope>NUCLEOTIDE SEQUENCE</scope>
    <source>
        <strain evidence="4">PL_HMW_Pooled</strain>
        <tissue evidence="4">Head</tissue>
    </source>
</reference>
<gene>
    <name evidence="4" type="ORF">KUF71_005323</name>
</gene>
<dbReference type="PANTHER" id="PTHR14454">
    <property type="entry name" value="GRB2-ASSOCIATED AND REGULATOR OF MAPK PROTEIN FAMILY MEMBER"/>
    <property type="match status" value="1"/>
</dbReference>
<feature type="compositionally biased region" description="Low complexity" evidence="2">
    <location>
        <begin position="108"/>
        <end position="121"/>
    </location>
</feature>
<feature type="compositionally biased region" description="Low complexity" evidence="2">
    <location>
        <begin position="642"/>
        <end position="660"/>
    </location>
</feature>
<feature type="region of interest" description="Disordered" evidence="2">
    <location>
        <begin position="630"/>
        <end position="666"/>
    </location>
</feature>
<feature type="compositionally biased region" description="Acidic residues" evidence="2">
    <location>
        <begin position="833"/>
        <end position="850"/>
    </location>
</feature>
<sequence length="946" mass="98042">MKGSVAVRRASGAPGPAPHLGPHLSLGPGHHHHHHHHHHFPPMAVDSLHHHHANNHNSHQHMARVKAGVARTTSSSSAASSSSILSSSSGGGGGGGASSKTDARLTPSSASSTGAAAAAGSERLTPRRFLEKYSLPRVVRVVAEQGSRQPLSGPLAQPLLLYRQYTSCKVLARSLRRDKHAASETGPPLVIPDSYQGWFSLVRERSLQTRAKVYSTIQQLVSARVAVFLSKGSLTGFKLAHSPSPGGDGDGGLSGRRLQYARSTVRGGQVLRLLAVFEDNEGGCSSARSRRGPGGPGGQGAGLGASSRGSGLGLSRALPLGRMGGGQPTQYAQCLTARNESVFVPVSAAGSFYAVATDDVVDGDVDHGEVDVDVDLSRVYQLPQLLRLTAEPLPVKVQLVCGPIQSPLPGGFSGLLVLEDLQQEDVILACTLPRSWAMPPAPGSTTNPTTASGDTPTSPNAIATNTTSSSSSSSSPPPEDSNAKPVFLEMDADSKFLLMRPLASREAEARFFKTPLLRRVLAHCRERADLWSSQIKVTHHVFPAVPADTATASTPAPVPAVGSAAAASVAASTTSGGSARSPSENGSRAIHGLFRVKEGSALGGKASSLSSGGTKKSQSFRYASPAMMGAASGGAGGGGAAGKPPSGATPASTAGTPTGAAGRGTHRGTHHLLQQLQSLSGIKNLLRRSSSVSPQSPPPPDVPLSVVFPELFGLAAPSASEDVERAAAGAGSGIGVASETGVDVPGVTSIAIKHAAVPVPGVAPGPGPGPPQQQLQLRFYADELPYGRVADALPSPSPSGLPSKPPARPAAPRGPGPRGRAPLRRGRVRPLYDEAEDEDDDEEEDDDEDDRDRRVRRRSTEEEEDDEENIYAEICECPRRGRGVVVSGARVILTTACSEERRGYYTFASATSKDQYYTGGSDGTFSGTMSSSNPSNPEEDIYDNVC</sequence>
<feature type="compositionally biased region" description="Acidic residues" evidence="2">
    <location>
        <begin position="937"/>
        <end position="946"/>
    </location>
</feature>
<feature type="compositionally biased region" description="Pro residues" evidence="2">
    <location>
        <begin position="795"/>
        <end position="815"/>
    </location>
</feature>
<protein>
    <recommendedName>
        <fullName evidence="3">CABIT domain-containing protein</fullName>
    </recommendedName>
</protein>
<keyword evidence="5" id="KW-1185">Reference proteome</keyword>
<feature type="compositionally biased region" description="Low complexity" evidence="2">
    <location>
        <begin position="10"/>
        <end position="28"/>
    </location>
</feature>
<keyword evidence="1" id="KW-0597">Phosphoprotein</keyword>
<feature type="compositionally biased region" description="Basic residues" evidence="2">
    <location>
        <begin position="49"/>
        <end position="64"/>
    </location>
</feature>
<feature type="region of interest" description="Disordered" evidence="2">
    <location>
        <begin position="283"/>
        <end position="310"/>
    </location>
</feature>
<evidence type="ECO:0000313" key="5">
    <source>
        <dbReference type="Proteomes" id="UP001219518"/>
    </source>
</evidence>
<feature type="compositionally biased region" description="Polar residues" evidence="2">
    <location>
        <begin position="924"/>
        <end position="936"/>
    </location>
</feature>
<feature type="compositionally biased region" description="Gly residues" evidence="2">
    <location>
        <begin position="292"/>
        <end position="303"/>
    </location>
</feature>
<feature type="domain" description="CABIT" evidence="3">
    <location>
        <begin position="135"/>
        <end position="432"/>
    </location>
</feature>
<feature type="region of interest" description="Disordered" evidence="2">
    <location>
        <begin position="789"/>
        <end position="869"/>
    </location>
</feature>
<proteinExistence type="predicted"/>
<feature type="region of interest" description="Disordered" evidence="2">
    <location>
        <begin position="1"/>
        <end position="122"/>
    </location>
</feature>
<dbReference type="AlphaFoldDB" id="A0AAE1LTT2"/>
<dbReference type="Pfam" id="PF12736">
    <property type="entry name" value="CABIT"/>
    <property type="match status" value="1"/>
</dbReference>
<feature type="region of interest" description="Disordered" evidence="2">
    <location>
        <begin position="438"/>
        <end position="484"/>
    </location>
</feature>
<feature type="compositionally biased region" description="Basic residues" evidence="2">
    <location>
        <begin position="29"/>
        <end position="40"/>
    </location>
</feature>
<evidence type="ECO:0000256" key="1">
    <source>
        <dbReference type="ARBA" id="ARBA00022553"/>
    </source>
</evidence>
<feature type="compositionally biased region" description="Gly residues" evidence="2">
    <location>
        <begin position="631"/>
        <end position="641"/>
    </location>
</feature>
<organism evidence="4 5">
    <name type="scientific">Frankliniella fusca</name>
    <dbReference type="NCBI Taxonomy" id="407009"/>
    <lineage>
        <taxon>Eukaryota</taxon>
        <taxon>Metazoa</taxon>
        <taxon>Ecdysozoa</taxon>
        <taxon>Arthropoda</taxon>
        <taxon>Hexapoda</taxon>
        <taxon>Insecta</taxon>
        <taxon>Pterygota</taxon>
        <taxon>Neoptera</taxon>
        <taxon>Paraneoptera</taxon>
        <taxon>Thysanoptera</taxon>
        <taxon>Terebrantia</taxon>
        <taxon>Thripoidea</taxon>
        <taxon>Thripidae</taxon>
        <taxon>Frankliniella</taxon>
    </lineage>
</organism>
<name>A0AAE1LTT2_9NEOP</name>
<dbReference type="PANTHER" id="PTHR14454:SF12">
    <property type="entry name" value="GRB2-ASSOCIATED AND REGULATOR OF MAPK PROTEIN 2-LIKE"/>
    <property type="match status" value="1"/>
</dbReference>
<feature type="compositionally biased region" description="Polar residues" evidence="2">
    <location>
        <begin position="443"/>
        <end position="454"/>
    </location>
</feature>
<evidence type="ECO:0000256" key="2">
    <source>
        <dbReference type="SAM" id="MobiDB-lite"/>
    </source>
</evidence>
<feature type="region of interest" description="Disordered" evidence="2">
    <location>
        <begin position="924"/>
        <end position="946"/>
    </location>
</feature>
<evidence type="ECO:0000313" key="4">
    <source>
        <dbReference type="EMBL" id="KAK3930589.1"/>
    </source>
</evidence>
<dbReference type="EMBL" id="JAHWGI010001411">
    <property type="protein sequence ID" value="KAK3930589.1"/>
    <property type="molecule type" value="Genomic_DNA"/>
</dbReference>
<dbReference type="InterPro" id="IPR052281">
    <property type="entry name" value="GAREM"/>
</dbReference>
<evidence type="ECO:0000259" key="3">
    <source>
        <dbReference type="Pfam" id="PF12736"/>
    </source>
</evidence>
<feature type="compositionally biased region" description="Low complexity" evidence="2">
    <location>
        <begin position="455"/>
        <end position="474"/>
    </location>
</feature>
<accession>A0AAE1LTT2</accession>
<dbReference type="InterPro" id="IPR025946">
    <property type="entry name" value="CABIT_dom"/>
</dbReference>
<reference evidence="4" key="2">
    <citation type="journal article" date="2023" name="BMC Genomics">
        <title>Pest status, molecular evolution, and epigenetic factors derived from the genome assembly of Frankliniella fusca, a thysanopteran phytovirus vector.</title>
        <authorList>
            <person name="Catto M.A."/>
            <person name="Labadie P.E."/>
            <person name="Jacobson A.L."/>
            <person name="Kennedy G.G."/>
            <person name="Srinivasan R."/>
            <person name="Hunt B.G."/>
        </authorList>
    </citation>
    <scope>NUCLEOTIDE SEQUENCE</scope>
    <source>
        <strain evidence="4">PL_HMW_Pooled</strain>
    </source>
</reference>
<feature type="compositionally biased region" description="Low complexity" evidence="2">
    <location>
        <begin position="74"/>
        <end position="88"/>
    </location>
</feature>
<dbReference type="Proteomes" id="UP001219518">
    <property type="component" value="Unassembled WGS sequence"/>
</dbReference>
<comment type="caution">
    <text evidence="4">The sequence shown here is derived from an EMBL/GenBank/DDBJ whole genome shotgun (WGS) entry which is preliminary data.</text>
</comment>